<evidence type="ECO:0000313" key="2">
    <source>
        <dbReference type="Proteomes" id="UP000595512"/>
    </source>
</evidence>
<protein>
    <submittedName>
        <fullName evidence="1">Uncharacterized protein</fullName>
    </submittedName>
</protein>
<reference evidence="1 2" key="1">
    <citation type="submission" date="2020-12" db="EMBL/GenBank/DDBJ databases">
        <title>Taxonomic evaluation of the Bacillus sporothermodurans group of bacteria based on whole genome sequences.</title>
        <authorList>
            <person name="Fiedler G."/>
            <person name="Herbstmann A.-D."/>
            <person name="Doll E."/>
            <person name="Wenning M."/>
            <person name="Brinks E."/>
            <person name="Kabisch J."/>
            <person name="Breitenwieser F."/>
            <person name="Lappann M."/>
            <person name="Boehnlein C."/>
            <person name="Franz C."/>
        </authorList>
    </citation>
    <scope>NUCLEOTIDE SEQUENCE [LARGE SCALE GENOMIC DNA]</scope>
    <source>
        <strain evidence="1 2">DSM 10599</strain>
    </source>
</reference>
<gene>
    <name evidence="1" type="ORF">JGZ69_00095</name>
</gene>
<organism evidence="1 2">
    <name type="scientific">Heyndrickxia sporothermodurans</name>
    <dbReference type="NCBI Taxonomy" id="46224"/>
    <lineage>
        <taxon>Bacteria</taxon>
        <taxon>Bacillati</taxon>
        <taxon>Bacillota</taxon>
        <taxon>Bacilli</taxon>
        <taxon>Bacillales</taxon>
        <taxon>Bacillaceae</taxon>
        <taxon>Heyndrickxia</taxon>
    </lineage>
</organism>
<dbReference type="KEGG" id="hspo:JGZ69_00095"/>
<dbReference type="AlphaFoldDB" id="A0AB37HJB1"/>
<dbReference type="Proteomes" id="UP000595512">
    <property type="component" value="Chromosome"/>
</dbReference>
<dbReference type="RefSeq" id="WP_107958160.1">
    <property type="nucleotide sequence ID" value="NZ_CP066701.1"/>
</dbReference>
<name>A0AB37HJB1_9BACI</name>
<proteinExistence type="predicted"/>
<dbReference type="EMBL" id="CP066701">
    <property type="protein sequence ID" value="QQX25472.1"/>
    <property type="molecule type" value="Genomic_DNA"/>
</dbReference>
<sequence>MNPYETNIERILNQREVSNNHLERHPFIIDTIDPIVEVKHVPSNEHVPTESKEIDTVTEWCSSCELEVELPQQFKKQTCPNCKEVILPCAQCVDMNCKNCPLK</sequence>
<evidence type="ECO:0000313" key="1">
    <source>
        <dbReference type="EMBL" id="QQX25472.1"/>
    </source>
</evidence>
<accession>A0AB37HJB1</accession>